<dbReference type="Pfam" id="PF03466">
    <property type="entry name" value="LysR_substrate"/>
    <property type="match status" value="1"/>
</dbReference>
<keyword evidence="7" id="KW-1185">Reference proteome</keyword>
<name>A0A2P6AT38_9GAMM</name>
<dbReference type="Proteomes" id="UP000243900">
    <property type="component" value="Unassembled WGS sequence"/>
</dbReference>
<feature type="domain" description="HTH lysR-type" evidence="5">
    <location>
        <begin position="1"/>
        <end position="58"/>
    </location>
</feature>
<dbReference type="InterPro" id="IPR036390">
    <property type="entry name" value="WH_DNA-bd_sf"/>
</dbReference>
<keyword evidence="3" id="KW-0238">DNA-binding</keyword>
<dbReference type="Gene3D" id="3.40.190.290">
    <property type="match status" value="1"/>
</dbReference>
<dbReference type="RefSeq" id="WP_105191959.1">
    <property type="nucleotide sequence ID" value="NZ_PTQZ01000084.1"/>
</dbReference>
<keyword evidence="4" id="KW-0804">Transcription</keyword>
<accession>A0A2P6AT38</accession>
<dbReference type="InterPro" id="IPR058163">
    <property type="entry name" value="LysR-type_TF_proteobact-type"/>
</dbReference>
<dbReference type="EMBL" id="PTQZ01000084">
    <property type="protein sequence ID" value="PQA44337.1"/>
    <property type="molecule type" value="Genomic_DNA"/>
</dbReference>
<dbReference type="GO" id="GO:0043565">
    <property type="term" value="F:sequence-specific DNA binding"/>
    <property type="evidence" value="ECO:0007669"/>
    <property type="project" value="TreeGrafter"/>
</dbReference>
<gene>
    <name evidence="6" type="ORF">C5O18_04870</name>
</gene>
<dbReference type="InterPro" id="IPR005119">
    <property type="entry name" value="LysR_subst-bd"/>
</dbReference>
<dbReference type="PROSITE" id="PS50931">
    <property type="entry name" value="HTH_LYSR"/>
    <property type="match status" value="1"/>
</dbReference>
<evidence type="ECO:0000256" key="2">
    <source>
        <dbReference type="ARBA" id="ARBA00023015"/>
    </source>
</evidence>
<evidence type="ECO:0000256" key="3">
    <source>
        <dbReference type="ARBA" id="ARBA00023125"/>
    </source>
</evidence>
<protein>
    <submittedName>
        <fullName evidence="6">LysR family transcriptional regulator</fullName>
    </submittedName>
</protein>
<dbReference type="GO" id="GO:0006351">
    <property type="term" value="P:DNA-templated transcription"/>
    <property type="evidence" value="ECO:0007669"/>
    <property type="project" value="TreeGrafter"/>
</dbReference>
<comment type="similarity">
    <text evidence="1">Belongs to the LysR transcriptional regulatory family.</text>
</comment>
<organism evidence="6 7">
    <name type="scientific">Amnimonas aquatica</name>
    <dbReference type="NCBI Taxonomy" id="2094561"/>
    <lineage>
        <taxon>Bacteria</taxon>
        <taxon>Pseudomonadati</taxon>
        <taxon>Pseudomonadota</taxon>
        <taxon>Gammaproteobacteria</taxon>
        <taxon>Moraxellales</taxon>
        <taxon>Moraxellaceae</taxon>
        <taxon>Amnimonas</taxon>
    </lineage>
</organism>
<dbReference type="SUPFAM" id="SSF46785">
    <property type="entry name" value="Winged helix' DNA-binding domain"/>
    <property type="match status" value="1"/>
</dbReference>
<reference evidence="7" key="1">
    <citation type="submission" date="2018-02" db="EMBL/GenBank/DDBJ databases">
        <title>Genome sequencing of Solimonas sp. HR-BB.</title>
        <authorList>
            <person name="Lee Y."/>
            <person name="Jeon C.O."/>
        </authorList>
    </citation>
    <scope>NUCLEOTIDE SEQUENCE [LARGE SCALE GENOMIC DNA]</scope>
    <source>
        <strain evidence="7">HR-E</strain>
    </source>
</reference>
<dbReference type="OrthoDB" id="8885940at2"/>
<evidence type="ECO:0000313" key="6">
    <source>
        <dbReference type="EMBL" id="PQA44337.1"/>
    </source>
</evidence>
<evidence type="ECO:0000256" key="4">
    <source>
        <dbReference type="ARBA" id="ARBA00023163"/>
    </source>
</evidence>
<evidence type="ECO:0000313" key="7">
    <source>
        <dbReference type="Proteomes" id="UP000243900"/>
    </source>
</evidence>
<keyword evidence="2" id="KW-0805">Transcription regulation</keyword>
<dbReference type="PANTHER" id="PTHR30537">
    <property type="entry name" value="HTH-TYPE TRANSCRIPTIONAL REGULATOR"/>
    <property type="match status" value="1"/>
</dbReference>
<evidence type="ECO:0000259" key="5">
    <source>
        <dbReference type="PROSITE" id="PS50931"/>
    </source>
</evidence>
<dbReference type="FunFam" id="1.10.10.10:FF:000001">
    <property type="entry name" value="LysR family transcriptional regulator"/>
    <property type="match status" value="1"/>
</dbReference>
<dbReference type="PANTHER" id="PTHR30537:SF5">
    <property type="entry name" value="HTH-TYPE TRANSCRIPTIONAL ACTIVATOR TTDR-RELATED"/>
    <property type="match status" value="1"/>
</dbReference>
<dbReference type="SUPFAM" id="SSF53850">
    <property type="entry name" value="Periplasmic binding protein-like II"/>
    <property type="match status" value="1"/>
</dbReference>
<dbReference type="Pfam" id="PF00126">
    <property type="entry name" value="HTH_1"/>
    <property type="match status" value="1"/>
</dbReference>
<dbReference type="Gene3D" id="1.10.10.10">
    <property type="entry name" value="Winged helix-like DNA-binding domain superfamily/Winged helix DNA-binding domain"/>
    <property type="match status" value="1"/>
</dbReference>
<dbReference type="InterPro" id="IPR036388">
    <property type="entry name" value="WH-like_DNA-bd_sf"/>
</dbReference>
<proteinExistence type="inferred from homology"/>
<dbReference type="InterPro" id="IPR000847">
    <property type="entry name" value="LysR_HTH_N"/>
</dbReference>
<sequence length="302" mass="33796">MNLNDLQVLVRVVEDGSLTAAADRLGLPKSSVSRTLARLEAGLGVRLLQRTTRSLRLTDAGRQFYDRIRRNLEDIEDAERALSEWQSSPRGHLRVTMPVELGMRFMGSVVAEFMQKYPEVSLEAELAGRLVDLVEEGVDLGLRIGDFNDANLIGRRLGQLCGRFYASPDYIARHGMPATPEDLEQHDFVLFRQPRENHIIVSHRDEAGVLRERRLTVKGRLTSNNAHLQMDAVIAGLGIGLLPRFMTDAAVAEGRLIPILPGDAVRLGDLWAMTPSRAHMSSALRAFLDFVAERVREHPWFG</sequence>
<dbReference type="AlphaFoldDB" id="A0A2P6AT38"/>
<dbReference type="GO" id="GO:0003700">
    <property type="term" value="F:DNA-binding transcription factor activity"/>
    <property type="evidence" value="ECO:0007669"/>
    <property type="project" value="InterPro"/>
</dbReference>
<dbReference type="CDD" id="cd08422">
    <property type="entry name" value="PBP2_CrgA_like"/>
    <property type="match status" value="1"/>
</dbReference>
<evidence type="ECO:0000256" key="1">
    <source>
        <dbReference type="ARBA" id="ARBA00009437"/>
    </source>
</evidence>
<comment type="caution">
    <text evidence="6">The sequence shown here is derived from an EMBL/GenBank/DDBJ whole genome shotgun (WGS) entry which is preliminary data.</text>
</comment>